<dbReference type="RefSeq" id="WP_168775457.1">
    <property type="nucleotide sequence ID" value="NZ_JAABNR010000012.1"/>
</dbReference>
<dbReference type="AlphaFoldDB" id="A0AAE5BVW5"/>
<comment type="caution">
    <text evidence="1">The sequence shown here is derived from an EMBL/GenBank/DDBJ whole genome shotgun (WGS) entry which is preliminary data.</text>
</comment>
<evidence type="ECO:0000313" key="1">
    <source>
        <dbReference type="EMBL" id="NBZ88642.1"/>
    </source>
</evidence>
<dbReference type="Proteomes" id="UP001193501">
    <property type="component" value="Unassembled WGS sequence"/>
</dbReference>
<organism evidence="1 2">
    <name type="scientific">Stagnihabitans tardus</name>
    <dbReference type="NCBI Taxonomy" id="2699202"/>
    <lineage>
        <taxon>Bacteria</taxon>
        <taxon>Pseudomonadati</taxon>
        <taxon>Pseudomonadota</taxon>
        <taxon>Alphaproteobacteria</taxon>
        <taxon>Rhodobacterales</taxon>
        <taxon>Paracoccaceae</taxon>
        <taxon>Stagnihabitans</taxon>
    </lineage>
</organism>
<reference evidence="1" key="1">
    <citation type="submission" date="2020-01" db="EMBL/GenBank/DDBJ databases">
        <authorList>
            <person name="Chen W.-M."/>
        </authorList>
    </citation>
    <scope>NUCLEOTIDE SEQUENCE</scope>
    <source>
        <strain evidence="1">CYK-10</strain>
    </source>
</reference>
<keyword evidence="2" id="KW-1185">Reference proteome</keyword>
<protein>
    <submittedName>
        <fullName evidence="1">Uncharacterized protein</fullName>
    </submittedName>
</protein>
<proteinExistence type="predicted"/>
<sequence length="194" mass="21414">MARQNRVDPQGQIVAAPERGGLMGNRGILHKGAEVTKTHSHPHWVTCVLDFKGRKRPLMAPGRYTELFFLDEATAYASGHRPCGECRRAAYRAFVAAWTQAHGAMTIGEIDRILHAQRIHRRQKVTWQADIAELPDGTMVLGPSGPVLLWQGPHDWSFAGYSPRPRLEGRVPVLTPQSVVALFALGLKVQVALG</sequence>
<evidence type="ECO:0000313" key="2">
    <source>
        <dbReference type="Proteomes" id="UP001193501"/>
    </source>
</evidence>
<name>A0AAE5BVW5_9RHOB</name>
<dbReference type="EMBL" id="JAABNR010000012">
    <property type="protein sequence ID" value="NBZ88642.1"/>
    <property type="molecule type" value="Genomic_DNA"/>
</dbReference>
<accession>A0AAE5BVW5</accession>
<gene>
    <name evidence="1" type="ORF">GV832_13695</name>
</gene>